<dbReference type="InterPro" id="IPR000290">
    <property type="entry name" value="Colicin_pyocin"/>
</dbReference>
<name>A0A1C4E878_9ENTR</name>
<comment type="similarity">
    <text evidence="1">Belongs to the colicins ColE2/ColE8/ColE9 and pyocins S1/S2 family.</text>
</comment>
<reference evidence="4" key="1">
    <citation type="submission" date="2016-08" db="EMBL/GenBank/DDBJ databases">
        <authorList>
            <person name="Varghese N."/>
            <person name="Submissions Spin"/>
        </authorList>
    </citation>
    <scope>NUCLEOTIDE SEQUENCE [LARGE SCALE GENOMIC DNA]</scope>
    <source>
        <strain evidence="4">REICA_142</strain>
    </source>
</reference>
<dbReference type="AlphaFoldDB" id="A0A1C4E878"/>
<dbReference type="Proteomes" id="UP000198515">
    <property type="component" value="Unassembled WGS sequence"/>
</dbReference>
<dbReference type="Pfam" id="PF01320">
    <property type="entry name" value="Colicin_Pyocin"/>
    <property type="match status" value="1"/>
</dbReference>
<proteinExistence type="inferred from homology"/>
<dbReference type="OrthoDB" id="6810874at2"/>
<dbReference type="InterPro" id="IPR035900">
    <property type="entry name" value="Colicin_E_sf"/>
</dbReference>
<gene>
    <name evidence="3" type="ORF">GA0061070_102142</name>
</gene>
<evidence type="ECO:0000313" key="3">
    <source>
        <dbReference type="EMBL" id="SCC39836.1"/>
    </source>
</evidence>
<dbReference type="CDD" id="cd16363">
    <property type="entry name" value="Col_Im_like"/>
    <property type="match status" value="1"/>
</dbReference>
<dbReference type="RefSeq" id="WP_090136320.1">
    <property type="nucleotide sequence ID" value="NZ_FMBC01000021.1"/>
</dbReference>
<evidence type="ECO:0000313" key="4">
    <source>
        <dbReference type="Proteomes" id="UP000198515"/>
    </source>
</evidence>
<evidence type="ECO:0000256" key="2">
    <source>
        <dbReference type="ARBA" id="ARBA00023025"/>
    </source>
</evidence>
<dbReference type="GO" id="GO:0030153">
    <property type="term" value="P:bacteriocin immunity"/>
    <property type="evidence" value="ECO:0007669"/>
    <property type="project" value="UniProtKB-KW"/>
</dbReference>
<dbReference type="Gene3D" id="1.10.1200.20">
    <property type="entry name" value="Colicin E immunity protein"/>
    <property type="match status" value="1"/>
</dbReference>
<protein>
    <submittedName>
        <fullName evidence="3">Colicin immunity protein / pyocin immunity protein</fullName>
    </submittedName>
</protein>
<keyword evidence="4" id="KW-1185">Reference proteome</keyword>
<dbReference type="SUPFAM" id="SSF47345">
    <property type="entry name" value="Colicin E immunity proteins"/>
    <property type="match status" value="1"/>
</dbReference>
<accession>A0A1C4E878</accession>
<dbReference type="PRINTS" id="PR01299">
    <property type="entry name" value="PYOCIN"/>
</dbReference>
<dbReference type="GO" id="GO:0015643">
    <property type="term" value="F:toxic substance binding"/>
    <property type="evidence" value="ECO:0007669"/>
    <property type="project" value="InterPro"/>
</dbReference>
<sequence>MAEKKLSDYTEKEFHDFITKIRAADFPSESAHDEAIYNFSRLTEHPDGWDLIYHPEPNADNSTQGIINEIKEWCAANGKPGFKPE</sequence>
<keyword evidence="2" id="KW-0079">Bacteriocin immunity</keyword>
<evidence type="ECO:0000256" key="1">
    <source>
        <dbReference type="ARBA" id="ARBA00009346"/>
    </source>
</evidence>
<dbReference type="EMBL" id="FMBC01000021">
    <property type="protein sequence ID" value="SCC39836.1"/>
    <property type="molecule type" value="Genomic_DNA"/>
</dbReference>
<organism evidence="3 4">
    <name type="scientific">Kosakonia oryziphila</name>
    <dbReference type="NCBI Taxonomy" id="1005667"/>
    <lineage>
        <taxon>Bacteria</taxon>
        <taxon>Pseudomonadati</taxon>
        <taxon>Pseudomonadota</taxon>
        <taxon>Gammaproteobacteria</taxon>
        <taxon>Enterobacterales</taxon>
        <taxon>Enterobacteriaceae</taxon>
        <taxon>Kosakonia</taxon>
    </lineage>
</organism>